<dbReference type="PANTHER" id="PTHR47524">
    <property type="entry name" value="20S RRNA ACCUMULATION PROTEIN 4"/>
    <property type="match status" value="1"/>
</dbReference>
<feature type="domain" description="Programmed cell death protein 2 C-terminal" evidence="2">
    <location>
        <begin position="365"/>
        <end position="510"/>
    </location>
</feature>
<dbReference type="OrthoDB" id="443682at2759"/>
<reference evidence="3 4" key="1">
    <citation type="journal article" date="2019" name="Environ. Microbiol.">
        <title>At the nexus of three kingdoms: the genome of the mycorrhizal fungus Gigaspora margarita provides insights into plant, endobacterial and fungal interactions.</title>
        <authorList>
            <person name="Venice F."/>
            <person name="Ghignone S."/>
            <person name="Salvioli di Fossalunga A."/>
            <person name="Amselem J."/>
            <person name="Novero M."/>
            <person name="Xianan X."/>
            <person name="Sedzielewska Toro K."/>
            <person name="Morin E."/>
            <person name="Lipzen A."/>
            <person name="Grigoriev I.V."/>
            <person name="Henrissat B."/>
            <person name="Martin F.M."/>
            <person name="Bonfante P."/>
        </authorList>
    </citation>
    <scope>NUCLEOTIDE SEQUENCE [LARGE SCALE GENOMIC DNA]</scope>
    <source>
        <strain evidence="3 4">BEG34</strain>
    </source>
</reference>
<comment type="caution">
    <text evidence="3">The sequence shown here is derived from an EMBL/GenBank/DDBJ whole genome shotgun (WGS) entry which is preliminary data.</text>
</comment>
<dbReference type="Pfam" id="PF04194">
    <property type="entry name" value="PDCD2_C"/>
    <property type="match status" value="1"/>
</dbReference>
<feature type="region of interest" description="Disordered" evidence="1">
    <location>
        <begin position="1"/>
        <end position="43"/>
    </location>
</feature>
<evidence type="ECO:0000259" key="2">
    <source>
        <dbReference type="Pfam" id="PF04194"/>
    </source>
</evidence>
<feature type="compositionally biased region" description="Basic and acidic residues" evidence="1">
    <location>
        <begin position="26"/>
        <end position="37"/>
    </location>
</feature>
<dbReference type="Proteomes" id="UP000439903">
    <property type="component" value="Unassembled WGS sequence"/>
</dbReference>
<dbReference type="AlphaFoldDB" id="A0A8H4B3E5"/>
<protein>
    <submittedName>
        <fullName evidence="3">Programmed cell death protein 2</fullName>
    </submittedName>
</protein>
<evidence type="ECO:0000256" key="1">
    <source>
        <dbReference type="SAM" id="MobiDB-lite"/>
    </source>
</evidence>
<evidence type="ECO:0000313" key="3">
    <source>
        <dbReference type="EMBL" id="KAF0556875.1"/>
    </source>
</evidence>
<dbReference type="EMBL" id="WTPW01000031">
    <property type="protein sequence ID" value="KAF0556875.1"/>
    <property type="molecule type" value="Genomic_DNA"/>
</dbReference>
<feature type="compositionally biased region" description="Basic residues" evidence="1">
    <location>
        <begin position="1"/>
        <end position="12"/>
    </location>
</feature>
<evidence type="ECO:0000313" key="4">
    <source>
        <dbReference type="Proteomes" id="UP000439903"/>
    </source>
</evidence>
<name>A0A8H4B3E5_GIGMA</name>
<gene>
    <name evidence="3" type="ORF">F8M41_014606</name>
</gene>
<accession>A0A8H4B3E5</accession>
<dbReference type="GO" id="GO:0005737">
    <property type="term" value="C:cytoplasm"/>
    <property type="evidence" value="ECO:0007669"/>
    <property type="project" value="InterPro"/>
</dbReference>
<proteinExistence type="predicted"/>
<dbReference type="GO" id="GO:0030490">
    <property type="term" value="P:maturation of SSU-rRNA"/>
    <property type="evidence" value="ECO:0007669"/>
    <property type="project" value="TreeGrafter"/>
</dbReference>
<organism evidence="3 4">
    <name type="scientific">Gigaspora margarita</name>
    <dbReference type="NCBI Taxonomy" id="4874"/>
    <lineage>
        <taxon>Eukaryota</taxon>
        <taxon>Fungi</taxon>
        <taxon>Fungi incertae sedis</taxon>
        <taxon>Mucoromycota</taxon>
        <taxon>Glomeromycotina</taxon>
        <taxon>Glomeromycetes</taxon>
        <taxon>Diversisporales</taxon>
        <taxon>Gigasporaceae</taxon>
        <taxon>Gigaspora</taxon>
    </lineage>
</organism>
<sequence length="513" mass="58466">MYSKRKTRHLKTHAIVTSSTKPKSSHKLEKSNNHDSLNHQIPFAPSPVVSNSNKLTTTLTKNHQSIKKPSPKVSQVLLGFSDGNIGLEEDIDPYLSKIGGVPNWLIKSFPPPYDFIICKNCEKEMFLLFQGFIPLEESPYERIIYVWVCNQQKCMKCPGSFRVIRAHRLDEKFMKNLKKNKNNSYNDQIKIELQKPSTIFNLGDTLFSTQDMPSAMGGLDGMLFDNDNGADKLSANITSKSMLPKAQVVYDFDVNHSSNTPIWSQIVAGPAVVNDVDSKLHDDITTKLVISDVSEIFSNSPWPEKIPFFPAQYLYITEEILEEKPDPNLKKYERYFNASLDNNEDDSFDWMGEKYEKSCLPRGVDKAFRKFSDRVSEWPDQCIRYEFDGQPLLYNQSDPTASLLLSPPHGSVKQLKTSTQRLPKCPKCGSKRVFEFQLMPNMLCILPTGEYATNSSEKKNGIKDSKCGIAQFDVGMEWGTIMIFTCQKDCEAYNVSKDEVSYYEELVLVQYEL</sequence>
<dbReference type="InterPro" id="IPR007320">
    <property type="entry name" value="PDCD2_C"/>
</dbReference>
<keyword evidence="4" id="KW-1185">Reference proteome</keyword>
<dbReference type="PANTHER" id="PTHR47524:SF1">
    <property type="entry name" value="20S RRNA ACCUMULATION PROTEIN 4"/>
    <property type="match status" value="1"/>
</dbReference>